<evidence type="ECO:0000256" key="7">
    <source>
        <dbReference type="ARBA" id="ARBA00022989"/>
    </source>
</evidence>
<dbReference type="GO" id="GO:0005789">
    <property type="term" value="C:endoplasmic reticulum membrane"/>
    <property type="evidence" value="ECO:0007669"/>
    <property type="project" value="UniProtKB-SubCell"/>
</dbReference>
<name>A0A8J2K184_9HEXA</name>
<keyword evidence="5 12" id="KW-0812">Transmembrane</keyword>
<evidence type="ECO:0000256" key="4">
    <source>
        <dbReference type="ARBA" id="ARBA00022679"/>
    </source>
</evidence>
<protein>
    <recommendedName>
        <fullName evidence="15">Diacylglycerol O-acyltransferase</fullName>
    </recommendedName>
</protein>
<keyword evidence="14" id="KW-1185">Reference proteome</keyword>
<evidence type="ECO:0000256" key="12">
    <source>
        <dbReference type="SAM" id="Phobius"/>
    </source>
</evidence>
<dbReference type="EMBL" id="CAJVCH010049292">
    <property type="protein sequence ID" value="CAG7717878.1"/>
    <property type="molecule type" value="Genomic_DNA"/>
</dbReference>
<feature type="transmembrane region" description="Helical" evidence="12">
    <location>
        <begin position="47"/>
        <end position="66"/>
    </location>
</feature>
<evidence type="ECO:0000256" key="2">
    <source>
        <dbReference type="ARBA" id="ARBA00005420"/>
    </source>
</evidence>
<keyword evidence="8" id="KW-0443">Lipid metabolism</keyword>
<evidence type="ECO:0000256" key="6">
    <source>
        <dbReference type="ARBA" id="ARBA00022824"/>
    </source>
</evidence>
<evidence type="ECO:0000256" key="9">
    <source>
        <dbReference type="ARBA" id="ARBA00023136"/>
    </source>
</evidence>
<keyword evidence="6" id="KW-0256">Endoplasmic reticulum</keyword>
<dbReference type="PANTHER" id="PTHR12317">
    <property type="entry name" value="DIACYLGLYCEROL O-ACYLTRANSFERASE"/>
    <property type="match status" value="1"/>
</dbReference>
<evidence type="ECO:0000313" key="13">
    <source>
        <dbReference type="EMBL" id="CAG7717878.1"/>
    </source>
</evidence>
<dbReference type="AlphaFoldDB" id="A0A8J2K184"/>
<gene>
    <name evidence="13" type="ORF">AFUS01_LOCUS7312</name>
</gene>
<keyword evidence="10" id="KW-0012">Acyltransferase</keyword>
<dbReference type="Pfam" id="PF03982">
    <property type="entry name" value="DAGAT"/>
    <property type="match status" value="1"/>
</dbReference>
<dbReference type="GO" id="GO:0004144">
    <property type="term" value="F:diacylglycerol O-acyltransferase activity"/>
    <property type="evidence" value="ECO:0007669"/>
    <property type="project" value="TreeGrafter"/>
</dbReference>
<evidence type="ECO:0000256" key="10">
    <source>
        <dbReference type="ARBA" id="ARBA00023315"/>
    </source>
</evidence>
<evidence type="ECO:0008006" key="15">
    <source>
        <dbReference type="Google" id="ProtNLM"/>
    </source>
</evidence>
<evidence type="ECO:0000256" key="1">
    <source>
        <dbReference type="ARBA" id="ARBA00004477"/>
    </source>
</evidence>
<comment type="subcellular location">
    <subcellularLocation>
        <location evidence="1">Endoplasmic reticulum membrane</location>
        <topology evidence="1">Multi-pass membrane protein</topology>
    </subcellularLocation>
</comment>
<proteinExistence type="inferred from homology"/>
<evidence type="ECO:0000256" key="8">
    <source>
        <dbReference type="ARBA" id="ARBA00023098"/>
    </source>
</evidence>
<dbReference type="OrthoDB" id="264532at2759"/>
<keyword evidence="9 12" id="KW-0472">Membrane</keyword>
<evidence type="ECO:0000256" key="3">
    <source>
        <dbReference type="ARBA" id="ARBA00022516"/>
    </source>
</evidence>
<keyword evidence="4" id="KW-0808">Transferase</keyword>
<dbReference type="PANTHER" id="PTHR12317:SF79">
    <property type="entry name" value="ACYLTRANSFERASE"/>
    <property type="match status" value="1"/>
</dbReference>
<evidence type="ECO:0000256" key="5">
    <source>
        <dbReference type="ARBA" id="ARBA00022692"/>
    </source>
</evidence>
<comment type="caution">
    <text evidence="13">The sequence shown here is derived from an EMBL/GenBank/DDBJ whole genome shotgun (WGS) entry which is preliminary data.</text>
</comment>
<accession>A0A8J2K184</accession>
<dbReference type="InterPro" id="IPR007130">
    <property type="entry name" value="DAGAT"/>
</dbReference>
<feature type="region of interest" description="Disordered" evidence="11">
    <location>
        <begin position="1"/>
        <end position="24"/>
    </location>
</feature>
<keyword evidence="7 12" id="KW-1133">Transmembrane helix</keyword>
<keyword evidence="3" id="KW-0444">Lipid biosynthesis</keyword>
<dbReference type="GO" id="GO:0019432">
    <property type="term" value="P:triglyceride biosynthetic process"/>
    <property type="evidence" value="ECO:0007669"/>
    <property type="project" value="TreeGrafter"/>
</dbReference>
<evidence type="ECO:0000256" key="11">
    <source>
        <dbReference type="SAM" id="MobiDB-lite"/>
    </source>
</evidence>
<sequence length="248" mass="27983">MGNQQERKNSVQSDSASESDNKTRGRKVLGVEVAPLNIPWERRMETVAVAVWIGSFIFGAPSGLIFLVYLAFFTRLWWISLLYLTWFVYDRETVNKGGRRFAWVRKWKIWRRYTNYFPVKMIKTVDLDPTKNYLFGSHPHGVLCSGAFACFETEGTNFSKVYPGITPHLLTFEAHLAFPIYREYILSGGTCSASRSSLNYLLSYPGGGHAAVLVPGGAPESLDAHPGLENRVHLKKRKGFIKVAIQNG</sequence>
<dbReference type="Proteomes" id="UP000708208">
    <property type="component" value="Unassembled WGS sequence"/>
</dbReference>
<organism evidence="13 14">
    <name type="scientific">Allacma fusca</name>
    <dbReference type="NCBI Taxonomy" id="39272"/>
    <lineage>
        <taxon>Eukaryota</taxon>
        <taxon>Metazoa</taxon>
        <taxon>Ecdysozoa</taxon>
        <taxon>Arthropoda</taxon>
        <taxon>Hexapoda</taxon>
        <taxon>Collembola</taxon>
        <taxon>Symphypleona</taxon>
        <taxon>Sminthuridae</taxon>
        <taxon>Allacma</taxon>
    </lineage>
</organism>
<evidence type="ECO:0000313" key="14">
    <source>
        <dbReference type="Proteomes" id="UP000708208"/>
    </source>
</evidence>
<comment type="similarity">
    <text evidence="2">Belongs to the diacylglycerol acyltransferase family.</text>
</comment>
<reference evidence="13" key="1">
    <citation type="submission" date="2021-06" db="EMBL/GenBank/DDBJ databases">
        <authorList>
            <person name="Hodson N. C."/>
            <person name="Mongue J. A."/>
            <person name="Jaron S. K."/>
        </authorList>
    </citation>
    <scope>NUCLEOTIDE SEQUENCE</scope>
</reference>